<accession>A0A7L6N7H1</accession>
<comment type="similarity">
    <text evidence="2">Belongs to the GtrA family.</text>
</comment>
<gene>
    <name evidence="8" type="ORF">HF295_06315</name>
</gene>
<evidence type="ECO:0000313" key="9">
    <source>
        <dbReference type="Proteomes" id="UP000512167"/>
    </source>
</evidence>
<dbReference type="PANTHER" id="PTHR38459:SF1">
    <property type="entry name" value="PROPHAGE BACTOPRENOL-LINKED GLUCOSE TRANSLOCASE HOMOLOG"/>
    <property type="match status" value="1"/>
</dbReference>
<reference evidence="8 9" key="1">
    <citation type="submission" date="2020-04" db="EMBL/GenBank/DDBJ databases">
        <authorList>
            <person name="Zheng R.K."/>
            <person name="Sun C.M."/>
        </authorList>
    </citation>
    <scope>NUCLEOTIDE SEQUENCE [LARGE SCALE GENOMIC DNA]</scope>
    <source>
        <strain evidence="9">zrk29</strain>
    </source>
</reference>
<keyword evidence="3 6" id="KW-0812">Transmembrane</keyword>
<name>A0A7L6N7H1_9MOLU</name>
<keyword evidence="4 6" id="KW-1133">Transmembrane helix</keyword>
<proteinExistence type="inferred from homology"/>
<evidence type="ECO:0000313" key="8">
    <source>
        <dbReference type="EMBL" id="QLY40484.1"/>
    </source>
</evidence>
<dbReference type="EMBL" id="CP051151">
    <property type="protein sequence ID" value="QLY40484.1"/>
    <property type="molecule type" value="Genomic_DNA"/>
</dbReference>
<keyword evidence="9" id="KW-1185">Reference proteome</keyword>
<evidence type="ECO:0000256" key="5">
    <source>
        <dbReference type="ARBA" id="ARBA00023136"/>
    </source>
</evidence>
<feature type="transmembrane region" description="Helical" evidence="6">
    <location>
        <begin position="20"/>
        <end position="42"/>
    </location>
</feature>
<feature type="transmembrane region" description="Helical" evidence="6">
    <location>
        <begin position="48"/>
        <end position="76"/>
    </location>
</feature>
<dbReference type="Proteomes" id="UP000512167">
    <property type="component" value="Chromosome"/>
</dbReference>
<dbReference type="AlphaFoldDB" id="A0A7L6N7H1"/>
<dbReference type="InterPro" id="IPR051401">
    <property type="entry name" value="GtrA_CellWall_Glycosyl"/>
</dbReference>
<evidence type="ECO:0000256" key="4">
    <source>
        <dbReference type="ARBA" id="ARBA00022989"/>
    </source>
</evidence>
<dbReference type="RefSeq" id="WP_312031322.1">
    <property type="nucleotide sequence ID" value="NZ_CP051151.1"/>
</dbReference>
<evidence type="ECO:0000256" key="1">
    <source>
        <dbReference type="ARBA" id="ARBA00004141"/>
    </source>
</evidence>
<evidence type="ECO:0000259" key="7">
    <source>
        <dbReference type="Pfam" id="PF04138"/>
    </source>
</evidence>
<dbReference type="KEGG" id="tbk:HF295_06315"/>
<feature type="transmembrane region" description="Helical" evidence="6">
    <location>
        <begin position="88"/>
        <end position="109"/>
    </location>
</feature>
<dbReference type="Pfam" id="PF04138">
    <property type="entry name" value="GtrA_DPMS_TM"/>
    <property type="match status" value="1"/>
</dbReference>
<feature type="domain" description="GtrA/DPMS transmembrane" evidence="7">
    <location>
        <begin position="19"/>
        <end position="147"/>
    </location>
</feature>
<protein>
    <submittedName>
        <fullName evidence="8">GtrA family protein</fullName>
    </submittedName>
</protein>
<evidence type="ECO:0000256" key="2">
    <source>
        <dbReference type="ARBA" id="ARBA00009399"/>
    </source>
</evidence>
<evidence type="ECO:0000256" key="3">
    <source>
        <dbReference type="ARBA" id="ARBA00022692"/>
    </source>
</evidence>
<evidence type="ECO:0000256" key="6">
    <source>
        <dbReference type="SAM" id="Phobius"/>
    </source>
</evidence>
<dbReference type="InterPro" id="IPR007267">
    <property type="entry name" value="GtrA_DPMS_TM"/>
</dbReference>
<dbReference type="GO" id="GO:0000271">
    <property type="term" value="P:polysaccharide biosynthetic process"/>
    <property type="evidence" value="ECO:0007669"/>
    <property type="project" value="InterPro"/>
</dbReference>
<comment type="subcellular location">
    <subcellularLocation>
        <location evidence="1">Membrane</location>
        <topology evidence="1">Multi-pass membrane protein</topology>
    </subcellularLocation>
</comment>
<keyword evidence="5 6" id="KW-0472">Membrane</keyword>
<dbReference type="GO" id="GO:0005886">
    <property type="term" value="C:plasma membrane"/>
    <property type="evidence" value="ECO:0007669"/>
    <property type="project" value="TreeGrafter"/>
</dbReference>
<dbReference type="PANTHER" id="PTHR38459">
    <property type="entry name" value="PROPHAGE BACTOPRENOL-LINKED GLUCOSE TRANSLOCASE HOMOLOG"/>
    <property type="match status" value="1"/>
</dbReference>
<feature type="transmembrane region" description="Helical" evidence="6">
    <location>
        <begin position="129"/>
        <end position="151"/>
    </location>
</feature>
<sequence length="166" mass="18840">MNKIWTFIKKHFLTRKFITFGIIGVVNTLIHMLVYGLIYNLLSDQTNYLSAMIAFIANAIAFVSASTFSYFANAYFTFKPKHKTTVQFSAVILVFLARWLVSSLMAAGFDYTVVHWIGLDYEIYPLAKYIAPFLASALLIPVAYLALNIVFKKTSDIKENQNKQGV</sequence>
<organism evidence="8 9">
    <name type="scientific">Hujiaoplasma nucleasis</name>
    <dbReference type="NCBI Taxonomy" id="2725268"/>
    <lineage>
        <taxon>Bacteria</taxon>
        <taxon>Bacillati</taxon>
        <taxon>Mycoplasmatota</taxon>
        <taxon>Mollicutes</taxon>
        <taxon>Candidatus Izemoplasmatales</taxon>
        <taxon>Hujiaoplasmataceae</taxon>
        <taxon>Hujiaoplasma</taxon>
    </lineage>
</organism>